<evidence type="ECO:0000313" key="2">
    <source>
        <dbReference type="EMBL" id="ADN56768.1"/>
    </source>
</evidence>
<proteinExistence type="predicted"/>
<sequence>MRPLQRESGVQLPLELERDPTFNSGIVGNRREEVIEALAALLLEALGNPPNANDPGDSDEPEDLR</sequence>
<dbReference type="AlphaFoldDB" id="E1TAB6"/>
<evidence type="ECO:0000256" key="1">
    <source>
        <dbReference type="SAM" id="MobiDB-lite"/>
    </source>
</evidence>
<feature type="compositionally biased region" description="Acidic residues" evidence="1">
    <location>
        <begin position="56"/>
        <end position="65"/>
    </location>
</feature>
<name>E1TAB6_BURSG</name>
<dbReference type="KEGG" id="bgf:BC1003_0781"/>
<organism evidence="2">
    <name type="scientific">Burkholderia sp. (strain CCGE1003)</name>
    <dbReference type="NCBI Taxonomy" id="640512"/>
    <lineage>
        <taxon>Bacteria</taxon>
        <taxon>Pseudomonadati</taxon>
        <taxon>Pseudomonadota</taxon>
        <taxon>Betaproteobacteria</taxon>
        <taxon>Burkholderiales</taxon>
        <taxon>Burkholderiaceae</taxon>
        <taxon>Burkholderia</taxon>
    </lineage>
</organism>
<dbReference type="eggNOG" id="ENOG5030X3F">
    <property type="taxonomic scope" value="Bacteria"/>
</dbReference>
<feature type="region of interest" description="Disordered" evidence="1">
    <location>
        <begin position="1"/>
        <end position="23"/>
    </location>
</feature>
<accession>E1TAB6</accession>
<dbReference type="HOGENOM" id="CLU_2841424_0_0_4"/>
<dbReference type="OrthoDB" id="9111430at2"/>
<reference evidence="2" key="1">
    <citation type="submission" date="2010-09" db="EMBL/GenBank/DDBJ databases">
        <title>Complete sequence of chromosome1 of Burkholderia sp. CCGE1003.</title>
        <authorList>
            <consortium name="US DOE Joint Genome Institute"/>
            <person name="Lucas S."/>
            <person name="Copeland A."/>
            <person name="Lapidus A."/>
            <person name="Cheng J.-F."/>
            <person name="Bruce D."/>
            <person name="Goodwin L."/>
            <person name="Pitluck S."/>
            <person name="Daligault H."/>
            <person name="Davenport K."/>
            <person name="Detter J.C."/>
            <person name="Han C."/>
            <person name="Tapia R."/>
            <person name="Land M."/>
            <person name="Hauser L."/>
            <person name="Jeffries C."/>
            <person name="Kyrpides N."/>
            <person name="Ivanova N."/>
            <person name="Ovchinnikova G."/>
            <person name="Martinez-Romero E."/>
            <person name="Rogel M.A."/>
            <person name="Auchtung J."/>
            <person name="Tiedje J.M."/>
            <person name="Woyke T."/>
        </authorList>
    </citation>
    <scope>NUCLEOTIDE SEQUENCE</scope>
    <source>
        <strain evidence="2">CCGE1003</strain>
    </source>
</reference>
<feature type="region of interest" description="Disordered" evidence="1">
    <location>
        <begin position="46"/>
        <end position="65"/>
    </location>
</feature>
<gene>
    <name evidence="2" type="ordered locus">BC1003_0781</name>
</gene>
<protein>
    <submittedName>
        <fullName evidence="2">Uncharacterized protein</fullName>
    </submittedName>
</protein>
<dbReference type="EMBL" id="CP002217">
    <property type="protein sequence ID" value="ADN56768.1"/>
    <property type="molecule type" value="Genomic_DNA"/>
</dbReference>